<proteinExistence type="predicted"/>
<dbReference type="InterPro" id="IPR008254">
    <property type="entry name" value="Flavodoxin/NO_synth"/>
</dbReference>
<dbReference type="InterPro" id="IPR029039">
    <property type="entry name" value="Flavoprotein-like_sf"/>
</dbReference>
<gene>
    <name evidence="2" type="ORF">H9724_07110</name>
</gene>
<comment type="caution">
    <text evidence="2">The sequence shown here is derived from an EMBL/GenBank/DDBJ whole genome shotgun (WGS) entry which is preliminary data.</text>
</comment>
<dbReference type="AlphaFoldDB" id="A0A9D2FJS0"/>
<name>A0A9D2FJS0_9FIRM</name>
<organism evidence="2 3">
    <name type="scientific">Candidatus Gemmiger avistercoris</name>
    <dbReference type="NCBI Taxonomy" id="2838606"/>
    <lineage>
        <taxon>Bacteria</taxon>
        <taxon>Bacillati</taxon>
        <taxon>Bacillota</taxon>
        <taxon>Clostridia</taxon>
        <taxon>Eubacteriales</taxon>
        <taxon>Gemmiger</taxon>
    </lineage>
</organism>
<dbReference type="Pfam" id="PF12682">
    <property type="entry name" value="Flavodoxin_4"/>
    <property type="match status" value="1"/>
</dbReference>
<dbReference type="SUPFAM" id="SSF52218">
    <property type="entry name" value="Flavoproteins"/>
    <property type="match status" value="1"/>
</dbReference>
<feature type="domain" description="Flavodoxin-like" evidence="1">
    <location>
        <begin position="10"/>
        <end position="84"/>
    </location>
</feature>
<dbReference type="PANTHER" id="PTHR39201:SF1">
    <property type="entry name" value="FLAVODOXIN-LIKE DOMAIN-CONTAINING PROTEIN"/>
    <property type="match status" value="1"/>
</dbReference>
<evidence type="ECO:0000259" key="1">
    <source>
        <dbReference type="Pfam" id="PF12682"/>
    </source>
</evidence>
<dbReference type="GO" id="GO:0010181">
    <property type="term" value="F:FMN binding"/>
    <property type="evidence" value="ECO:0007669"/>
    <property type="project" value="InterPro"/>
</dbReference>
<dbReference type="EMBL" id="DXBF01000056">
    <property type="protein sequence ID" value="HIZ62518.1"/>
    <property type="molecule type" value="Genomic_DNA"/>
</dbReference>
<reference evidence="2" key="1">
    <citation type="journal article" date="2021" name="PeerJ">
        <title>Extensive microbial diversity within the chicken gut microbiome revealed by metagenomics and culture.</title>
        <authorList>
            <person name="Gilroy R."/>
            <person name="Ravi A."/>
            <person name="Getino M."/>
            <person name="Pursley I."/>
            <person name="Horton D.L."/>
            <person name="Alikhan N.F."/>
            <person name="Baker D."/>
            <person name="Gharbi K."/>
            <person name="Hall N."/>
            <person name="Watson M."/>
            <person name="Adriaenssens E.M."/>
            <person name="Foster-Nyarko E."/>
            <person name="Jarju S."/>
            <person name="Secka A."/>
            <person name="Antonio M."/>
            <person name="Oren A."/>
            <person name="Chaudhuri R.R."/>
            <person name="La Ragione R."/>
            <person name="Hildebrand F."/>
            <person name="Pallen M.J."/>
        </authorList>
    </citation>
    <scope>NUCLEOTIDE SEQUENCE</scope>
    <source>
        <strain evidence="2">CHK188-11489</strain>
    </source>
</reference>
<dbReference type="PANTHER" id="PTHR39201">
    <property type="entry name" value="EXPORTED PROTEIN-RELATED"/>
    <property type="match status" value="1"/>
</dbReference>
<protein>
    <recommendedName>
        <fullName evidence="1">Flavodoxin-like domain-containing protein</fullName>
    </recommendedName>
</protein>
<sequence length="89" mass="9372">MRDAPSEAVYPDWWSDAPMVVYSFLESYDWAGKTLVAFCTSGGSGFGRSLDRLPDSAPGATILDGLHVSGSSAADSGDRVTEWIAGLGL</sequence>
<dbReference type="Gene3D" id="3.40.50.360">
    <property type="match status" value="1"/>
</dbReference>
<dbReference type="Proteomes" id="UP000824105">
    <property type="component" value="Unassembled WGS sequence"/>
</dbReference>
<evidence type="ECO:0000313" key="3">
    <source>
        <dbReference type="Proteomes" id="UP000824105"/>
    </source>
</evidence>
<reference evidence="2" key="2">
    <citation type="submission" date="2021-04" db="EMBL/GenBank/DDBJ databases">
        <authorList>
            <person name="Gilroy R."/>
        </authorList>
    </citation>
    <scope>NUCLEOTIDE SEQUENCE</scope>
    <source>
        <strain evidence="2">CHK188-11489</strain>
    </source>
</reference>
<evidence type="ECO:0000313" key="2">
    <source>
        <dbReference type="EMBL" id="HIZ62518.1"/>
    </source>
</evidence>
<dbReference type="GO" id="GO:0016651">
    <property type="term" value="F:oxidoreductase activity, acting on NAD(P)H"/>
    <property type="evidence" value="ECO:0007669"/>
    <property type="project" value="UniProtKB-ARBA"/>
</dbReference>
<accession>A0A9D2FJS0</accession>